<evidence type="ECO:0000256" key="1">
    <source>
        <dbReference type="ARBA" id="ARBA00022729"/>
    </source>
</evidence>
<gene>
    <name evidence="2" type="ORF">FA047_06030</name>
</gene>
<dbReference type="PROSITE" id="PS51257">
    <property type="entry name" value="PROKAR_LIPOPROTEIN"/>
    <property type="match status" value="1"/>
</dbReference>
<accession>A0A4U1CV07</accession>
<dbReference type="RefSeq" id="WP_136835046.1">
    <property type="nucleotide sequence ID" value="NZ_SWBQ01000001.1"/>
</dbReference>
<name>A0A4U1CV07_9SPHI</name>
<dbReference type="SUPFAM" id="SSF53474">
    <property type="entry name" value="alpha/beta-Hydrolases"/>
    <property type="match status" value="2"/>
</dbReference>
<dbReference type="PANTHER" id="PTHR43037">
    <property type="entry name" value="UNNAMED PRODUCT-RELATED"/>
    <property type="match status" value="1"/>
</dbReference>
<dbReference type="PANTHER" id="PTHR43037:SF1">
    <property type="entry name" value="BLL1128 PROTEIN"/>
    <property type="match status" value="1"/>
</dbReference>
<protein>
    <recommendedName>
        <fullName evidence="4">Poly(3-hydroxybutyrate) depolymerase</fullName>
    </recommendedName>
</protein>
<proteinExistence type="predicted"/>
<dbReference type="EMBL" id="SWBQ01000001">
    <property type="protein sequence ID" value="TKC09638.1"/>
    <property type="molecule type" value="Genomic_DNA"/>
</dbReference>
<dbReference type="InterPro" id="IPR029058">
    <property type="entry name" value="AB_hydrolase_fold"/>
</dbReference>
<dbReference type="InterPro" id="IPR050955">
    <property type="entry name" value="Plant_Biomass_Hydrol_Est"/>
</dbReference>
<sequence length="448" mass="50999">MMKSRLFLLLPLVISISCNTSKNTSYITDPEELVKYLSSTLEQDKLPNPQQEYYKKSIAENDIPKFRETIWTLWKQANQQRLDTWKTVAEDTKQDSLVWNLPDQKKMLFAILKKGNRPADGYPLFINLHGGGCYPKEPGPWTSAMNNSEWKAAKTLGARYADGPSLYFVPRMPDDRRGRWYHRAPIAAWIRVWQLSVLSGDVNPDKAYIMGISEGGYGSFRMGIFLADYFAAAGPMAGPVWVNQEPVENLRNTAFRIEVGENDNAYGRATNAKDWKMRLDSAASKNPGQFIHTVEIQKGRGHGIDYFRTAPWLKQFTRKAYPDTLSMVYYAQCDSIYGGEPNVPCAYRKGFGYLRLDGLSQSGERRFHVVKQGNVYQVHSSNVKSEVKGSVKVYVDRINFEKPVQVFYNDKVVYNKKLLPNIGTMVESMALFGDPRRIFAAAVTIKIE</sequence>
<organism evidence="2 3">
    <name type="scientific">Pedobacter frigoris</name>
    <dbReference type="NCBI Taxonomy" id="2571272"/>
    <lineage>
        <taxon>Bacteria</taxon>
        <taxon>Pseudomonadati</taxon>
        <taxon>Bacteroidota</taxon>
        <taxon>Sphingobacteriia</taxon>
        <taxon>Sphingobacteriales</taxon>
        <taxon>Sphingobacteriaceae</taxon>
        <taxon>Pedobacter</taxon>
    </lineage>
</organism>
<evidence type="ECO:0008006" key="4">
    <source>
        <dbReference type="Google" id="ProtNLM"/>
    </source>
</evidence>
<keyword evidence="1" id="KW-0732">Signal</keyword>
<reference evidence="2 3" key="1">
    <citation type="submission" date="2019-04" db="EMBL/GenBank/DDBJ databases">
        <title>Pedobacter sp. RP-3-15 sp. nov., isolated from Arctic soil.</title>
        <authorList>
            <person name="Dahal R.H."/>
            <person name="Kim D.-U."/>
        </authorList>
    </citation>
    <scope>NUCLEOTIDE SEQUENCE [LARGE SCALE GENOMIC DNA]</scope>
    <source>
        <strain evidence="2 3">RP-3-15</strain>
    </source>
</reference>
<dbReference type="AlphaFoldDB" id="A0A4U1CV07"/>
<comment type="caution">
    <text evidence="2">The sequence shown here is derived from an EMBL/GenBank/DDBJ whole genome shotgun (WGS) entry which is preliminary data.</text>
</comment>
<dbReference type="OrthoDB" id="9764953at2"/>
<dbReference type="Proteomes" id="UP000307244">
    <property type="component" value="Unassembled WGS sequence"/>
</dbReference>
<dbReference type="Gene3D" id="3.40.50.1820">
    <property type="entry name" value="alpha/beta hydrolase"/>
    <property type="match status" value="1"/>
</dbReference>
<evidence type="ECO:0000313" key="2">
    <source>
        <dbReference type="EMBL" id="TKC09638.1"/>
    </source>
</evidence>
<keyword evidence="3" id="KW-1185">Reference proteome</keyword>
<evidence type="ECO:0000313" key="3">
    <source>
        <dbReference type="Proteomes" id="UP000307244"/>
    </source>
</evidence>